<sequence>MKKVVFAGTRCGSFALAAEALRELAEVPVPVKQVERRTQQIGTERCAERDAAVAAYESLPLVERKKAPPDVVPPPIAVVQMDGGRLQIRNPTSPEQPKGSAVATPVPPKKKKKGEHWREVKVGLLASMASVSDTDDPCPQIPTHYIDPERIPRLAQEIKSESKAAGREPAGDAVAPVDPQPVPEATGRYEPPELVVRSVVSTKQGVEVFGGLLAAAAWARGFYGSKRRVFLGDGSNANWGVWERHFSSFTPVVDFIHALAYVYGAAMAGGPFGEGWSRYVQWIEALWRGDVATVVSGLESRQQVLGMPEATDGETHPRVCVAEARCDFENQRGRMKYAEYRRAGLPITTSHVESTIKQMNHRVKGSEKFWSEPGAEAILQLRADLLSETAPLNDFWNRRQANITGERRHRLAG</sequence>
<protein>
    <recommendedName>
        <fullName evidence="4">ISKra4 family transposase</fullName>
    </recommendedName>
</protein>
<dbReference type="AlphaFoldDB" id="A0A2Z3H1B6"/>
<accession>A0A2Z3H1B6</accession>
<feature type="compositionally biased region" description="Basic and acidic residues" evidence="1">
    <location>
        <begin position="159"/>
        <end position="170"/>
    </location>
</feature>
<organism evidence="2 3">
    <name type="scientific">Gemmata obscuriglobus</name>
    <dbReference type="NCBI Taxonomy" id="114"/>
    <lineage>
        <taxon>Bacteria</taxon>
        <taxon>Pseudomonadati</taxon>
        <taxon>Planctomycetota</taxon>
        <taxon>Planctomycetia</taxon>
        <taxon>Gemmatales</taxon>
        <taxon>Gemmataceae</taxon>
        <taxon>Gemmata</taxon>
    </lineage>
</organism>
<keyword evidence="3" id="KW-1185">Reference proteome</keyword>
<dbReference type="KEGG" id="gog:C1280_11225"/>
<feature type="region of interest" description="Disordered" evidence="1">
    <location>
        <begin position="159"/>
        <end position="188"/>
    </location>
</feature>
<name>A0A2Z3H1B6_9BACT</name>
<evidence type="ECO:0000256" key="1">
    <source>
        <dbReference type="SAM" id="MobiDB-lite"/>
    </source>
</evidence>
<dbReference type="EMBL" id="CP025958">
    <property type="protein sequence ID" value="AWM37527.1"/>
    <property type="molecule type" value="Genomic_DNA"/>
</dbReference>
<evidence type="ECO:0008006" key="4">
    <source>
        <dbReference type="Google" id="ProtNLM"/>
    </source>
</evidence>
<reference evidence="2 3" key="1">
    <citation type="submission" date="2018-01" db="EMBL/GenBank/DDBJ databases">
        <title>G. obscuriglobus.</title>
        <authorList>
            <person name="Franke J."/>
            <person name="Blomberg W."/>
            <person name="Selmecki A."/>
        </authorList>
    </citation>
    <scope>NUCLEOTIDE SEQUENCE [LARGE SCALE GENOMIC DNA]</scope>
    <source>
        <strain evidence="2 3">DSM 5831</strain>
    </source>
</reference>
<evidence type="ECO:0000313" key="3">
    <source>
        <dbReference type="Proteomes" id="UP000245802"/>
    </source>
</evidence>
<gene>
    <name evidence="2" type="ORF">C1280_11225</name>
</gene>
<feature type="region of interest" description="Disordered" evidence="1">
    <location>
        <begin position="89"/>
        <end position="116"/>
    </location>
</feature>
<evidence type="ECO:0000313" key="2">
    <source>
        <dbReference type="EMBL" id="AWM37527.1"/>
    </source>
</evidence>
<proteinExistence type="predicted"/>
<dbReference type="Proteomes" id="UP000245802">
    <property type="component" value="Chromosome"/>
</dbReference>
<dbReference type="OrthoDB" id="248316at2"/>